<dbReference type="GO" id="GO:0006302">
    <property type="term" value="P:double-strand break repair"/>
    <property type="evidence" value="ECO:0007669"/>
    <property type="project" value="InterPro"/>
</dbReference>
<evidence type="ECO:0000256" key="8">
    <source>
        <dbReference type="ARBA" id="ARBA00022840"/>
    </source>
</evidence>
<dbReference type="Pfam" id="PF18319">
    <property type="entry name" value="Zn_ribbon_PriA"/>
    <property type="match status" value="1"/>
</dbReference>
<dbReference type="GO" id="GO:0006270">
    <property type="term" value="P:DNA replication initiation"/>
    <property type="evidence" value="ECO:0007669"/>
    <property type="project" value="TreeGrafter"/>
</dbReference>
<dbReference type="InterPro" id="IPR014001">
    <property type="entry name" value="Helicase_ATP-bd"/>
</dbReference>
<dbReference type="GO" id="GO:0046872">
    <property type="term" value="F:metal ion binding"/>
    <property type="evidence" value="ECO:0007669"/>
    <property type="project" value="UniProtKB-KW"/>
</dbReference>
<dbReference type="SMART" id="SM00487">
    <property type="entry name" value="DEXDc"/>
    <property type="match status" value="1"/>
</dbReference>
<dbReference type="Gene3D" id="3.40.50.300">
    <property type="entry name" value="P-loop containing nucleotide triphosphate hydrolases"/>
    <property type="match status" value="2"/>
</dbReference>
<feature type="domain" description="Helicase C-terminal" evidence="14">
    <location>
        <begin position="471"/>
        <end position="637"/>
    </location>
</feature>
<dbReference type="GO" id="GO:0003677">
    <property type="term" value="F:DNA binding"/>
    <property type="evidence" value="ECO:0007669"/>
    <property type="project" value="UniProtKB-KW"/>
</dbReference>
<dbReference type="HAMAP" id="MF_00983">
    <property type="entry name" value="PriA"/>
    <property type="match status" value="1"/>
</dbReference>
<comment type="catalytic activity">
    <reaction evidence="12">
        <text>ATP + H2O = ADP + phosphate + H(+)</text>
        <dbReference type="Rhea" id="RHEA:13065"/>
        <dbReference type="ChEBI" id="CHEBI:15377"/>
        <dbReference type="ChEBI" id="CHEBI:15378"/>
        <dbReference type="ChEBI" id="CHEBI:30616"/>
        <dbReference type="ChEBI" id="CHEBI:43474"/>
        <dbReference type="ChEBI" id="CHEBI:456216"/>
        <dbReference type="EC" id="5.6.2.4"/>
    </reaction>
</comment>
<gene>
    <name evidence="15" type="ORF">MNBD_GAMMA15-2256</name>
</gene>
<evidence type="ECO:0000259" key="13">
    <source>
        <dbReference type="PROSITE" id="PS51192"/>
    </source>
</evidence>
<dbReference type="GO" id="GO:0043138">
    <property type="term" value="F:3'-5' DNA helicase activity"/>
    <property type="evidence" value="ECO:0007669"/>
    <property type="project" value="UniProtKB-EC"/>
</dbReference>
<dbReference type="NCBIfam" id="TIGR00595">
    <property type="entry name" value="priA"/>
    <property type="match status" value="1"/>
</dbReference>
<evidence type="ECO:0000256" key="9">
    <source>
        <dbReference type="ARBA" id="ARBA00023125"/>
    </source>
</evidence>
<name>A0A3B0Z153_9ZZZZ</name>
<keyword evidence="4" id="KW-0547">Nucleotide-binding</keyword>
<feature type="domain" description="Helicase ATP-binding" evidence="13">
    <location>
        <begin position="211"/>
        <end position="377"/>
    </location>
</feature>
<dbReference type="PROSITE" id="PS51192">
    <property type="entry name" value="HELICASE_ATP_BIND_1"/>
    <property type="match status" value="1"/>
</dbReference>
<dbReference type="GO" id="GO:0005524">
    <property type="term" value="F:ATP binding"/>
    <property type="evidence" value="ECO:0007669"/>
    <property type="project" value="UniProtKB-KW"/>
</dbReference>
<evidence type="ECO:0000256" key="12">
    <source>
        <dbReference type="ARBA" id="ARBA00048988"/>
    </source>
</evidence>
<keyword evidence="1" id="KW-0639">Primosome</keyword>
<dbReference type="InterPro" id="IPR042115">
    <property type="entry name" value="PriA_3primeBD_sf"/>
</dbReference>
<dbReference type="InterPro" id="IPR041236">
    <property type="entry name" value="PriA_C"/>
</dbReference>
<evidence type="ECO:0000256" key="6">
    <source>
        <dbReference type="ARBA" id="ARBA00022806"/>
    </source>
</evidence>
<evidence type="ECO:0000256" key="1">
    <source>
        <dbReference type="ARBA" id="ARBA00022515"/>
    </source>
</evidence>
<evidence type="ECO:0000256" key="10">
    <source>
        <dbReference type="ARBA" id="ARBA00023235"/>
    </source>
</evidence>
<evidence type="ECO:0000259" key="14">
    <source>
        <dbReference type="PROSITE" id="PS51194"/>
    </source>
</evidence>
<proteinExistence type="inferred from homology"/>
<dbReference type="GO" id="GO:1990077">
    <property type="term" value="C:primosome complex"/>
    <property type="evidence" value="ECO:0007669"/>
    <property type="project" value="UniProtKB-KW"/>
</dbReference>
<keyword evidence="6 15" id="KW-0347">Helicase</keyword>
<evidence type="ECO:0000256" key="4">
    <source>
        <dbReference type="ARBA" id="ARBA00022741"/>
    </source>
</evidence>
<dbReference type="AlphaFoldDB" id="A0A3B0Z153"/>
<protein>
    <recommendedName>
        <fullName evidence="11">DNA 3'-5' helicase</fullName>
        <ecNumber evidence="11">5.6.2.4</ecNumber>
    </recommendedName>
</protein>
<dbReference type="Pfam" id="PF17764">
    <property type="entry name" value="PriA_3primeBD"/>
    <property type="match status" value="1"/>
</dbReference>
<dbReference type="EC" id="5.6.2.4" evidence="11"/>
<dbReference type="InterPro" id="IPR005259">
    <property type="entry name" value="PriA"/>
</dbReference>
<sequence>MSEKPHILEIAVPSPLFRRFDYRAPKDADIQPGMRVVVPFGSRKVVGIVLAVRDHTEVPDARLKSAAFLPDAGPVLDAELMQLLNWAARYYHHPIGETLATALPVLLRKPEAAPEPNRQRWRLTEAGHQQTSGAPVRAVRQAQVLTELASYPQGLPRQALPAPKSVLDTLEKKGWIEVFETAPDFNPKPHALCAEPHPLNAAQQHAVEQICASANHFEAFLLEGVTGSGKTEVYLQVITPLLEARRQILVLVPEIGLTPQLVERFSTRFAADIAVLHSGLNDRERLDAWRAAASGQAGIIIGTRSAIFTPLARPGLIIVDEEHDASLKQQDGFRYSARDLAVWRARQLNVPVVLGTATPSLESLFNVQQQRYQRLHLPERAGSAATPPLKILDLRGQPMRSLLSASLRDAMRQHLQRDGQVLLFLNRRGFAPVLLCHDCGWMAECRRCDARLTLHHHSGELRCHHCGSQRRAETSCPSCNKENLLAVGEGTERIEQALRDYFPDETVLRIDRDTTRRKGSLETALADAQSGKARILLGTQMLAKGHHFPNVTLASILDADQGLFSADFRASERMAQLIVQVAGRAGRADKPGEVVIQTHYPEHPLLHQLISGGYTAFADAALRERQEALLPPFASLALLRAEATRADYPREFLNRAHELAAPVCDNKVQLWGPVAAPMERRAGRYRAQLLLQAEKRADLQHLLKHLIPLLEGEKISRKVRWSIDVDPVDMY</sequence>
<dbReference type="NCBIfam" id="NF004067">
    <property type="entry name" value="PRK05580.1-4"/>
    <property type="match status" value="1"/>
</dbReference>
<dbReference type="InterPro" id="IPR011545">
    <property type="entry name" value="DEAD/DEAH_box_helicase_dom"/>
</dbReference>
<dbReference type="Pfam" id="PF18074">
    <property type="entry name" value="PriA_C"/>
    <property type="match status" value="1"/>
</dbReference>
<dbReference type="PANTHER" id="PTHR30580:SF0">
    <property type="entry name" value="PRIMOSOMAL PROTEIN N"/>
    <property type="match status" value="1"/>
</dbReference>
<dbReference type="Pfam" id="PF00271">
    <property type="entry name" value="Helicase_C"/>
    <property type="match status" value="1"/>
</dbReference>
<dbReference type="GO" id="GO:0006310">
    <property type="term" value="P:DNA recombination"/>
    <property type="evidence" value="ECO:0007669"/>
    <property type="project" value="InterPro"/>
</dbReference>
<keyword evidence="5" id="KW-0378">Hydrolase</keyword>
<dbReference type="CDD" id="cd18804">
    <property type="entry name" value="SF2_C_priA"/>
    <property type="match status" value="1"/>
</dbReference>
<dbReference type="InterPro" id="IPR041222">
    <property type="entry name" value="PriA_3primeBD"/>
</dbReference>
<evidence type="ECO:0000256" key="11">
    <source>
        <dbReference type="ARBA" id="ARBA00034808"/>
    </source>
</evidence>
<evidence type="ECO:0000256" key="5">
    <source>
        <dbReference type="ARBA" id="ARBA00022801"/>
    </source>
</evidence>
<keyword evidence="10" id="KW-0413">Isomerase</keyword>
<reference evidence="15" key="1">
    <citation type="submission" date="2018-06" db="EMBL/GenBank/DDBJ databases">
        <authorList>
            <person name="Zhirakovskaya E."/>
        </authorList>
    </citation>
    <scope>NUCLEOTIDE SEQUENCE</scope>
</reference>
<evidence type="ECO:0000313" key="15">
    <source>
        <dbReference type="EMBL" id="VAW75004.1"/>
    </source>
</evidence>
<dbReference type="CDD" id="cd17929">
    <property type="entry name" value="DEXHc_priA"/>
    <property type="match status" value="1"/>
</dbReference>
<dbReference type="SMART" id="SM00490">
    <property type="entry name" value="HELICc"/>
    <property type="match status" value="1"/>
</dbReference>
<dbReference type="PROSITE" id="PS51194">
    <property type="entry name" value="HELICASE_CTER"/>
    <property type="match status" value="1"/>
</dbReference>
<dbReference type="PANTHER" id="PTHR30580">
    <property type="entry name" value="PRIMOSOMAL PROTEIN N"/>
    <property type="match status" value="1"/>
</dbReference>
<dbReference type="InterPro" id="IPR040498">
    <property type="entry name" value="PriA_CRR"/>
</dbReference>
<dbReference type="SUPFAM" id="SSF52540">
    <property type="entry name" value="P-loop containing nucleoside triphosphate hydrolases"/>
    <property type="match status" value="2"/>
</dbReference>
<dbReference type="GO" id="GO:0006269">
    <property type="term" value="P:DNA replication, synthesis of primer"/>
    <property type="evidence" value="ECO:0007669"/>
    <property type="project" value="UniProtKB-KW"/>
</dbReference>
<dbReference type="InterPro" id="IPR001650">
    <property type="entry name" value="Helicase_C-like"/>
</dbReference>
<evidence type="ECO:0000256" key="2">
    <source>
        <dbReference type="ARBA" id="ARBA00022705"/>
    </source>
</evidence>
<keyword evidence="9" id="KW-0238">DNA-binding</keyword>
<dbReference type="GO" id="GO:0016787">
    <property type="term" value="F:hydrolase activity"/>
    <property type="evidence" value="ECO:0007669"/>
    <property type="project" value="UniProtKB-KW"/>
</dbReference>
<keyword evidence="2" id="KW-0235">DNA replication</keyword>
<evidence type="ECO:0000256" key="3">
    <source>
        <dbReference type="ARBA" id="ARBA00022723"/>
    </source>
</evidence>
<dbReference type="NCBIfam" id="NF004065">
    <property type="entry name" value="PRK05580.1-1"/>
    <property type="match status" value="1"/>
</dbReference>
<keyword evidence="3" id="KW-0479">Metal-binding</keyword>
<dbReference type="FunFam" id="3.40.50.300:FF:000489">
    <property type="entry name" value="Primosome assembly protein PriA"/>
    <property type="match status" value="1"/>
</dbReference>
<dbReference type="EMBL" id="UOFN01000045">
    <property type="protein sequence ID" value="VAW75004.1"/>
    <property type="molecule type" value="Genomic_DNA"/>
</dbReference>
<dbReference type="InterPro" id="IPR027417">
    <property type="entry name" value="P-loop_NTPase"/>
</dbReference>
<dbReference type="FunFam" id="3.40.1440.60:FF:000001">
    <property type="entry name" value="Primosomal protein N"/>
    <property type="match status" value="1"/>
</dbReference>
<keyword evidence="8" id="KW-0067">ATP-binding</keyword>
<organism evidence="15">
    <name type="scientific">hydrothermal vent metagenome</name>
    <dbReference type="NCBI Taxonomy" id="652676"/>
    <lineage>
        <taxon>unclassified sequences</taxon>
        <taxon>metagenomes</taxon>
        <taxon>ecological metagenomes</taxon>
    </lineage>
</organism>
<evidence type="ECO:0000256" key="7">
    <source>
        <dbReference type="ARBA" id="ARBA00022833"/>
    </source>
</evidence>
<dbReference type="Pfam" id="PF00270">
    <property type="entry name" value="DEAD"/>
    <property type="match status" value="1"/>
</dbReference>
<accession>A0A3B0Z153</accession>
<keyword evidence="7" id="KW-0862">Zinc</keyword>
<dbReference type="Gene3D" id="3.40.1440.60">
    <property type="entry name" value="PriA, 3(prime) DNA-binding domain"/>
    <property type="match status" value="1"/>
</dbReference>